<dbReference type="CDD" id="cd11528">
    <property type="entry name" value="NTP-PPase_MazG_Nterm"/>
    <property type="match status" value="1"/>
</dbReference>
<dbReference type="PANTHER" id="PTHR30522:SF0">
    <property type="entry name" value="NUCLEOSIDE TRIPHOSPHATE PYROPHOSPHOHYDROLASE"/>
    <property type="match status" value="1"/>
</dbReference>
<name>A0A2T2X8T3_9FIRM</name>
<reference evidence="2 3" key="1">
    <citation type="journal article" date="2014" name="BMC Genomics">
        <title>Comparison of environmental and isolate Sulfobacillus genomes reveals diverse carbon, sulfur, nitrogen, and hydrogen metabolisms.</title>
        <authorList>
            <person name="Justice N.B."/>
            <person name="Norman A."/>
            <person name="Brown C.T."/>
            <person name="Singh A."/>
            <person name="Thomas B.C."/>
            <person name="Banfield J.F."/>
        </authorList>
    </citation>
    <scope>NUCLEOTIDE SEQUENCE [LARGE SCALE GENOMIC DNA]</scope>
    <source>
        <strain evidence="2">AMDSBA1</strain>
    </source>
</reference>
<gene>
    <name evidence="2" type="ORF">C7B43_04285</name>
</gene>
<dbReference type="GO" id="GO:0046076">
    <property type="term" value="P:dTTP catabolic process"/>
    <property type="evidence" value="ECO:0007669"/>
    <property type="project" value="TreeGrafter"/>
</dbReference>
<proteinExistence type="predicted"/>
<sequence length="197" mass="22340">MARLLDEDGCPWDREQTPLSLVRYLLDESYEAGEALVAGDEAGLADELGDVLLQVVFHSAIAERFSMTDVVASQVDKLIRRHPHVFSGEHWTASAVNEQWERLKALDPPREQSAEWVYPSLAWARRLSKRGIVPSSDVFEAVSEFLKVYIGNNEGKLEETLADAAWAVADVSRQHHQDVEWSLWKRLAFFNRGNTFS</sequence>
<dbReference type="AlphaFoldDB" id="A0A2T2X8T3"/>
<dbReference type="InterPro" id="IPR011551">
    <property type="entry name" value="NTP_PyrPHydrolase_MazG"/>
</dbReference>
<comment type="caution">
    <text evidence="2">The sequence shown here is derived from an EMBL/GenBank/DDBJ whole genome shotgun (WGS) entry which is preliminary data.</text>
</comment>
<evidence type="ECO:0000313" key="2">
    <source>
        <dbReference type="EMBL" id="PSR30921.1"/>
    </source>
</evidence>
<dbReference type="GO" id="GO:0047429">
    <property type="term" value="F:nucleoside triphosphate diphosphatase activity"/>
    <property type="evidence" value="ECO:0007669"/>
    <property type="project" value="UniProtKB-EC"/>
</dbReference>
<dbReference type="GO" id="GO:0046081">
    <property type="term" value="P:dUTP catabolic process"/>
    <property type="evidence" value="ECO:0007669"/>
    <property type="project" value="TreeGrafter"/>
</dbReference>
<dbReference type="GO" id="GO:0046061">
    <property type="term" value="P:dATP catabolic process"/>
    <property type="evidence" value="ECO:0007669"/>
    <property type="project" value="TreeGrafter"/>
</dbReference>
<dbReference type="GO" id="GO:0046047">
    <property type="term" value="P:TTP catabolic process"/>
    <property type="evidence" value="ECO:0007669"/>
    <property type="project" value="TreeGrafter"/>
</dbReference>
<accession>A0A2T2X8T3</accession>
<dbReference type="PANTHER" id="PTHR30522">
    <property type="entry name" value="NUCLEOSIDE TRIPHOSPHATE PYROPHOSPHOHYDROLASE"/>
    <property type="match status" value="1"/>
</dbReference>
<organism evidence="2 3">
    <name type="scientific">Sulfobacillus benefaciens</name>
    <dbReference type="NCBI Taxonomy" id="453960"/>
    <lineage>
        <taxon>Bacteria</taxon>
        <taxon>Bacillati</taxon>
        <taxon>Bacillota</taxon>
        <taxon>Clostridia</taxon>
        <taxon>Eubacteriales</taxon>
        <taxon>Clostridiales Family XVII. Incertae Sedis</taxon>
        <taxon>Sulfobacillus</taxon>
    </lineage>
</organism>
<dbReference type="SUPFAM" id="SSF101386">
    <property type="entry name" value="all-alpha NTP pyrophosphatases"/>
    <property type="match status" value="1"/>
</dbReference>
<dbReference type="InterPro" id="IPR048015">
    <property type="entry name" value="NTP-PPase_MazG-like_N"/>
</dbReference>
<dbReference type="GO" id="GO:0046052">
    <property type="term" value="P:UTP catabolic process"/>
    <property type="evidence" value="ECO:0007669"/>
    <property type="project" value="TreeGrafter"/>
</dbReference>
<keyword evidence="2" id="KW-0378">Hydrolase</keyword>
<evidence type="ECO:0000259" key="1">
    <source>
        <dbReference type="Pfam" id="PF03819"/>
    </source>
</evidence>
<dbReference type="Proteomes" id="UP000242699">
    <property type="component" value="Unassembled WGS sequence"/>
</dbReference>
<dbReference type="EMBL" id="PXYT01000006">
    <property type="protein sequence ID" value="PSR30921.1"/>
    <property type="molecule type" value="Genomic_DNA"/>
</dbReference>
<dbReference type="GO" id="GO:0006203">
    <property type="term" value="P:dGTP catabolic process"/>
    <property type="evidence" value="ECO:0007669"/>
    <property type="project" value="TreeGrafter"/>
</dbReference>
<dbReference type="EC" id="3.6.1.9" evidence="2"/>
<dbReference type="Gene3D" id="1.10.287.1080">
    <property type="entry name" value="MazG-like"/>
    <property type="match status" value="1"/>
</dbReference>
<dbReference type="InterPro" id="IPR004518">
    <property type="entry name" value="MazG-like_dom"/>
</dbReference>
<feature type="domain" description="NTP pyrophosphohydrolase MazG-like" evidence="1">
    <location>
        <begin position="16"/>
        <end position="86"/>
    </location>
</feature>
<evidence type="ECO:0000313" key="3">
    <source>
        <dbReference type="Proteomes" id="UP000242699"/>
    </source>
</evidence>
<protein>
    <submittedName>
        <fullName evidence="2">Nucleoside triphosphate hydrolase</fullName>
        <ecNumber evidence="2">3.6.1.9</ecNumber>
    </submittedName>
</protein>
<dbReference type="Pfam" id="PF03819">
    <property type="entry name" value="MazG"/>
    <property type="match status" value="1"/>
</dbReference>